<accession>A0A3P7USK1</accession>
<dbReference type="AlphaFoldDB" id="A0A183FB82"/>
<evidence type="ECO:0000313" key="5">
    <source>
        <dbReference type="EMBL" id="VDO34809.1"/>
    </source>
</evidence>
<sequence length="109" mass="12487">MEYMAGTYLYRRLFANPNYYGLEDLSEKSLISFLVAVVDQCVADLVDSKCLVIDEETGSLRCSPYGRIASIYYLEHRTMKFLLERLSPSDTIEDLLKTLSVSGVIRYHC</sequence>
<dbReference type="InterPro" id="IPR036388">
    <property type="entry name" value="WH-like_DNA-bd_sf"/>
</dbReference>
<keyword evidence="2" id="KW-0547">Nucleotide-binding</keyword>
<keyword evidence="6" id="KW-1185">Reference proteome</keyword>
<evidence type="ECO:0000256" key="1">
    <source>
        <dbReference type="ARBA" id="ARBA00022801"/>
    </source>
</evidence>
<dbReference type="OrthoDB" id="5575at2759"/>
<feature type="domain" description="MER3 helicase-like winged helix" evidence="4">
    <location>
        <begin position="2"/>
        <end position="55"/>
    </location>
</feature>
<evidence type="ECO:0000313" key="6">
    <source>
        <dbReference type="Proteomes" id="UP000050761"/>
    </source>
</evidence>
<name>A0A183FB82_HELPZ</name>
<dbReference type="InterPro" id="IPR004179">
    <property type="entry name" value="Sec63-dom"/>
</dbReference>
<dbReference type="Proteomes" id="UP000050761">
    <property type="component" value="Unassembled WGS sequence"/>
</dbReference>
<dbReference type="WBParaSite" id="HPBE_0000342401-mRNA-1">
    <property type="protein sequence ID" value="HPBE_0000342401-mRNA-1"/>
    <property type="gene ID" value="HPBE_0000342401"/>
</dbReference>
<gene>
    <name evidence="5" type="ORF">HPBE_LOCUS3426</name>
</gene>
<dbReference type="Pfam" id="PF23445">
    <property type="entry name" value="WHD_SNRNP200"/>
    <property type="match status" value="1"/>
</dbReference>
<evidence type="ECO:0000256" key="2">
    <source>
        <dbReference type="ARBA" id="ARBA00022806"/>
    </source>
</evidence>
<reference evidence="5 6" key="1">
    <citation type="submission" date="2018-11" db="EMBL/GenBank/DDBJ databases">
        <authorList>
            <consortium name="Pathogen Informatics"/>
        </authorList>
    </citation>
    <scope>NUCLEOTIDE SEQUENCE [LARGE SCALE GENOMIC DNA]</scope>
</reference>
<organism evidence="6 7">
    <name type="scientific">Heligmosomoides polygyrus</name>
    <name type="common">Parasitic roundworm</name>
    <dbReference type="NCBI Taxonomy" id="6339"/>
    <lineage>
        <taxon>Eukaryota</taxon>
        <taxon>Metazoa</taxon>
        <taxon>Ecdysozoa</taxon>
        <taxon>Nematoda</taxon>
        <taxon>Chromadorea</taxon>
        <taxon>Rhabditida</taxon>
        <taxon>Rhabditina</taxon>
        <taxon>Rhabditomorpha</taxon>
        <taxon>Strongyloidea</taxon>
        <taxon>Heligmosomidae</taxon>
        <taxon>Heligmosomoides</taxon>
    </lineage>
</organism>
<dbReference type="EMBL" id="UZAH01008840">
    <property type="protein sequence ID" value="VDO34809.1"/>
    <property type="molecule type" value="Genomic_DNA"/>
</dbReference>
<dbReference type="InterPro" id="IPR057842">
    <property type="entry name" value="WH_MER3"/>
</dbReference>
<evidence type="ECO:0000313" key="7">
    <source>
        <dbReference type="WBParaSite" id="HPBE_0000342401-mRNA-1"/>
    </source>
</evidence>
<keyword evidence="2" id="KW-0067">ATP-binding</keyword>
<keyword evidence="1" id="KW-0378">Hydrolase</keyword>
<dbReference type="Gene3D" id="1.10.10.10">
    <property type="entry name" value="Winged helix-like DNA-binding domain superfamily/Winged helix DNA-binding domain"/>
    <property type="match status" value="1"/>
</dbReference>
<feature type="domain" description="SEC63" evidence="3">
    <location>
        <begin position="64"/>
        <end position="102"/>
    </location>
</feature>
<keyword evidence="2" id="KW-0347">Helicase</keyword>
<accession>A0A183FB82</accession>
<protein>
    <submittedName>
        <fullName evidence="7">SEC63 domain-containing protein</fullName>
    </submittedName>
</protein>
<reference evidence="7" key="2">
    <citation type="submission" date="2019-09" db="UniProtKB">
        <authorList>
            <consortium name="WormBaseParasite"/>
        </authorList>
    </citation>
    <scope>IDENTIFICATION</scope>
</reference>
<dbReference type="Gene3D" id="1.10.3380.10">
    <property type="entry name" value="Sec63 N-terminal domain-like domain"/>
    <property type="match status" value="1"/>
</dbReference>
<proteinExistence type="predicted"/>
<evidence type="ECO:0000259" key="3">
    <source>
        <dbReference type="Pfam" id="PF02889"/>
    </source>
</evidence>
<dbReference type="GO" id="GO:0004386">
    <property type="term" value="F:helicase activity"/>
    <property type="evidence" value="ECO:0007669"/>
    <property type="project" value="UniProtKB-KW"/>
</dbReference>
<dbReference type="Pfam" id="PF02889">
    <property type="entry name" value="Sec63"/>
    <property type="match status" value="1"/>
</dbReference>
<evidence type="ECO:0000259" key="4">
    <source>
        <dbReference type="Pfam" id="PF23445"/>
    </source>
</evidence>